<dbReference type="InterPro" id="IPR017926">
    <property type="entry name" value="GATASE"/>
</dbReference>
<comment type="similarity">
    <text evidence="2 11">Belongs to the CTP synthase family.</text>
</comment>
<dbReference type="RefSeq" id="WP_013116895.1">
    <property type="nucleotide sequence ID" value="NC_014151.1"/>
</dbReference>
<feature type="binding site" evidence="11">
    <location>
        <position position="84"/>
    </location>
    <ligand>
        <name>ATP</name>
        <dbReference type="ChEBI" id="CHEBI:30616"/>
    </ligand>
</feature>
<feature type="binding site" evidence="11">
    <location>
        <position position="84"/>
    </location>
    <ligand>
        <name>Mg(2+)</name>
        <dbReference type="ChEBI" id="CHEBI:18420"/>
    </ligand>
</feature>
<accession>D5UE03</accession>
<protein>
    <recommendedName>
        <fullName evidence="11">CTP synthase</fullName>
        <ecNumber evidence="11">6.3.4.2</ecNumber>
    </recommendedName>
    <alternativeName>
        <fullName evidence="11">Cytidine 5'-triphosphate synthase</fullName>
    </alternativeName>
    <alternativeName>
        <fullName evidence="11">Cytidine triphosphate synthetase</fullName>
        <shortName evidence="11">CTP synthetase</shortName>
        <shortName evidence="11">CTPS</shortName>
    </alternativeName>
    <alternativeName>
        <fullName evidence="11">UTP--ammonia ligase</fullName>
    </alternativeName>
</protein>
<evidence type="ECO:0000256" key="2">
    <source>
        <dbReference type="ARBA" id="ARBA00007533"/>
    </source>
</evidence>
<dbReference type="NCBIfam" id="TIGR00337">
    <property type="entry name" value="PyrG"/>
    <property type="match status" value="1"/>
</dbReference>
<feature type="binding site" evidence="11">
    <location>
        <position position="367"/>
    </location>
    <ligand>
        <name>L-glutamine</name>
        <dbReference type="ChEBI" id="CHEBI:58359"/>
    </ligand>
</feature>
<keyword evidence="9 11" id="KW-0665">Pyrimidine biosynthesis</keyword>
<keyword evidence="8 11" id="KW-0315">Glutamine amidotransferase</keyword>
<sequence length="553" mass="60335">MDRVHRLSGRSDSLTRHIFVTGGVASSLGKGLTASSLGRLLRSRGLRVTMQKLDPYLNVDPGTMNPFQHGEVFVTEDGAETDLDVGHYERFLDVDLVGSANVTTGQVYSHVIAKERRGEYLGDTVQVIPHITDEIKERMRSQASDDVDVIITEIGGTVGDIESQPFLEAARQVRHDLGRDNVFFLHVSLLPYIGPSGELKTKPTQHSVAALRSIGIQPDAIVLRADREVPESIKRKIALFCDVDVDSVAIAKDAPSIYDIPRVLHSEGLDAYVVQRLGLPFRDVEWSGWDALLTRVHQPAHHLEIALVGKYIDLPDAYLSVTEALRAGGFHHDAKVTIRWVPSDDCRTPEGAQEALGGVDAVLVPGGFGVRGIEGKLGALRWARERKVPTLGLCLGLQCMVIEYARNVAGLEGASSSEFDPDSPHPVIATMEEQLAIVDGEGDLGGTMRLGAYDAVLTPGSVVAEAYGTERVSERHRHRYEVNNAYRDELETAGLVISGVQPERSLVEFVELPRDVHPYYVATQAHPEFKSRPTRAHPLFAGLVGAALAARTA</sequence>
<dbReference type="GO" id="GO:0004359">
    <property type="term" value="F:glutaminase activity"/>
    <property type="evidence" value="ECO:0007669"/>
    <property type="project" value="RHEA"/>
</dbReference>
<dbReference type="CDD" id="cd03113">
    <property type="entry name" value="CTPS_N"/>
    <property type="match status" value="1"/>
</dbReference>
<comment type="function">
    <text evidence="11">Catalyzes the ATP-dependent amination of UTP to CTP with either L-glutamine or ammonia as the source of nitrogen. Regulates intracellular CTP levels through interactions with the four ribonucleotide triphosphates.</text>
</comment>
<evidence type="ECO:0000256" key="1">
    <source>
        <dbReference type="ARBA" id="ARBA00005171"/>
    </source>
</evidence>
<feature type="binding site" evidence="11">
    <location>
        <begin position="200"/>
        <end position="205"/>
    </location>
    <ligand>
        <name>UTP</name>
        <dbReference type="ChEBI" id="CHEBI:46398"/>
    </ligand>
</feature>
<keyword evidence="15" id="KW-1185">Reference proteome</keyword>
<feature type="binding site" evidence="11">
    <location>
        <begin position="395"/>
        <end position="398"/>
    </location>
    <ligand>
        <name>L-glutamine</name>
        <dbReference type="ChEBI" id="CHEBI:58359"/>
    </ligand>
</feature>
<dbReference type="GO" id="GO:0042802">
    <property type="term" value="F:identical protein binding"/>
    <property type="evidence" value="ECO:0007669"/>
    <property type="project" value="TreeGrafter"/>
</dbReference>
<evidence type="ECO:0000256" key="11">
    <source>
        <dbReference type="HAMAP-Rule" id="MF_01227"/>
    </source>
</evidence>
<evidence type="ECO:0000256" key="4">
    <source>
        <dbReference type="ARBA" id="ARBA00022723"/>
    </source>
</evidence>
<dbReference type="AlphaFoldDB" id="D5UE03"/>
<comment type="catalytic activity">
    <reaction evidence="11">
        <text>L-glutamine + H2O = L-glutamate + NH4(+)</text>
        <dbReference type="Rhea" id="RHEA:15889"/>
        <dbReference type="ChEBI" id="CHEBI:15377"/>
        <dbReference type="ChEBI" id="CHEBI:28938"/>
        <dbReference type="ChEBI" id="CHEBI:29985"/>
        <dbReference type="ChEBI" id="CHEBI:58359"/>
    </reaction>
</comment>
<feature type="binding site" evidence="11">
    <location>
        <position position="418"/>
    </location>
    <ligand>
        <name>L-glutamine</name>
        <dbReference type="ChEBI" id="CHEBI:58359"/>
    </ligand>
</feature>
<evidence type="ECO:0000313" key="15">
    <source>
        <dbReference type="Proteomes" id="UP000000849"/>
    </source>
</evidence>
<dbReference type="SUPFAM" id="SSF52540">
    <property type="entry name" value="P-loop containing nucleoside triphosphate hydrolases"/>
    <property type="match status" value="1"/>
</dbReference>
<feature type="binding site" evidence="11">
    <location>
        <position position="153"/>
    </location>
    <ligand>
        <name>Mg(2+)</name>
        <dbReference type="ChEBI" id="CHEBI:18420"/>
    </ligand>
</feature>
<feature type="binding site" evidence="11">
    <location>
        <position position="236"/>
    </location>
    <ligand>
        <name>CTP</name>
        <dbReference type="ChEBI" id="CHEBI:37563"/>
        <note>allosteric inhibitor</note>
    </ligand>
</feature>
<dbReference type="GO" id="GO:0019856">
    <property type="term" value="P:pyrimidine nucleobase biosynthetic process"/>
    <property type="evidence" value="ECO:0007669"/>
    <property type="project" value="TreeGrafter"/>
</dbReference>
<comment type="catalytic activity">
    <reaction evidence="10 11">
        <text>UTP + L-glutamine + ATP + H2O = CTP + L-glutamate + ADP + phosphate + 2 H(+)</text>
        <dbReference type="Rhea" id="RHEA:26426"/>
        <dbReference type="ChEBI" id="CHEBI:15377"/>
        <dbReference type="ChEBI" id="CHEBI:15378"/>
        <dbReference type="ChEBI" id="CHEBI:29985"/>
        <dbReference type="ChEBI" id="CHEBI:30616"/>
        <dbReference type="ChEBI" id="CHEBI:37563"/>
        <dbReference type="ChEBI" id="CHEBI:43474"/>
        <dbReference type="ChEBI" id="CHEBI:46398"/>
        <dbReference type="ChEBI" id="CHEBI:58359"/>
        <dbReference type="ChEBI" id="CHEBI:456216"/>
        <dbReference type="EC" id="6.3.4.2"/>
    </reaction>
</comment>
<feature type="binding site" evidence="11">
    <location>
        <position position="26"/>
    </location>
    <ligand>
        <name>CTP</name>
        <dbReference type="ChEBI" id="CHEBI:37563"/>
        <note>allosteric inhibitor</note>
    </ligand>
</feature>
<evidence type="ECO:0000259" key="12">
    <source>
        <dbReference type="Pfam" id="PF00117"/>
    </source>
</evidence>
<dbReference type="PANTHER" id="PTHR11550:SF0">
    <property type="entry name" value="CTP SYNTHASE-RELATED"/>
    <property type="match status" value="1"/>
</dbReference>
<dbReference type="PANTHER" id="PTHR11550">
    <property type="entry name" value="CTP SYNTHASE"/>
    <property type="match status" value="1"/>
</dbReference>
<feature type="binding site" evidence="11">
    <location>
        <position position="479"/>
    </location>
    <ligand>
        <name>L-glutamine</name>
        <dbReference type="ChEBI" id="CHEBI:58359"/>
    </ligand>
</feature>
<reference evidence="14 15" key="1">
    <citation type="journal article" date="2010" name="Stand. Genomic Sci.">
        <title>Complete genome sequence of Cellulomonas flavigena type strain (134).</title>
        <authorList>
            <person name="Abt B."/>
            <person name="Foster B."/>
            <person name="Lapidus A."/>
            <person name="Clum A."/>
            <person name="Sun H."/>
            <person name="Pukall R."/>
            <person name="Lucas S."/>
            <person name="Glavina Del Rio T."/>
            <person name="Nolan M."/>
            <person name="Tice H."/>
            <person name="Cheng J.F."/>
            <person name="Pitluck S."/>
            <person name="Liolios K."/>
            <person name="Ivanova N."/>
            <person name="Mavromatis K."/>
            <person name="Ovchinnikova G."/>
            <person name="Pati A."/>
            <person name="Goodwin L."/>
            <person name="Chen A."/>
            <person name="Palaniappan K."/>
            <person name="Land M."/>
            <person name="Hauser L."/>
            <person name="Chang Y.J."/>
            <person name="Jeffries C.D."/>
            <person name="Rohde M."/>
            <person name="Goker M."/>
            <person name="Woyke T."/>
            <person name="Bristow J."/>
            <person name="Eisen J.A."/>
            <person name="Markowitz V."/>
            <person name="Hugenholtz P."/>
            <person name="Kyrpides N.C."/>
            <person name="Klenk H.P."/>
        </authorList>
    </citation>
    <scope>NUCLEOTIDE SEQUENCE [LARGE SCALE GENOMIC DNA]</scope>
    <source>
        <strain evidence="15">ATCC 482 / DSM 20109 / BCRC 11376 / JCM 18109 / NBRC 3775 / NCIMB 8073 / NRS 134</strain>
    </source>
</reference>
<name>D5UE03_CELFN</name>
<evidence type="ECO:0000256" key="8">
    <source>
        <dbReference type="ARBA" id="ARBA00022962"/>
    </source>
</evidence>
<dbReference type="Pfam" id="PF06418">
    <property type="entry name" value="CTP_synth_N"/>
    <property type="match status" value="1"/>
</dbReference>
<dbReference type="NCBIfam" id="NF003792">
    <property type="entry name" value="PRK05380.1"/>
    <property type="match status" value="1"/>
</dbReference>
<feature type="active site" description="Nucleophile; for glutamine hydrolysis" evidence="11">
    <location>
        <position position="394"/>
    </location>
</feature>
<feature type="binding site" evidence="11">
    <location>
        <begin position="27"/>
        <end position="32"/>
    </location>
    <ligand>
        <name>ATP</name>
        <dbReference type="ChEBI" id="CHEBI:30616"/>
    </ligand>
</feature>
<evidence type="ECO:0000256" key="3">
    <source>
        <dbReference type="ARBA" id="ARBA00022598"/>
    </source>
</evidence>
<dbReference type="Gene3D" id="3.40.50.880">
    <property type="match status" value="1"/>
</dbReference>
<dbReference type="EC" id="6.3.4.2" evidence="11"/>
<dbReference type="Pfam" id="PF00117">
    <property type="entry name" value="GATase"/>
    <property type="match status" value="1"/>
</dbReference>
<dbReference type="HAMAP" id="MF_01227">
    <property type="entry name" value="PyrG"/>
    <property type="match status" value="1"/>
</dbReference>
<evidence type="ECO:0000313" key="14">
    <source>
        <dbReference type="EMBL" id="ADG74561.1"/>
    </source>
</evidence>
<dbReference type="FunFam" id="3.40.50.880:FF:000002">
    <property type="entry name" value="CTP synthase"/>
    <property type="match status" value="1"/>
</dbReference>
<comment type="pathway">
    <text evidence="1 11">Pyrimidine metabolism; CTP biosynthesis via de novo pathway; CTP from UDP: step 2/2.</text>
</comment>
<dbReference type="FunFam" id="3.40.50.300:FF:000009">
    <property type="entry name" value="CTP synthase"/>
    <property type="match status" value="1"/>
</dbReference>
<feature type="domain" description="CTP synthase N-terminal" evidence="13">
    <location>
        <begin position="16"/>
        <end position="279"/>
    </location>
</feature>
<evidence type="ECO:0000259" key="13">
    <source>
        <dbReference type="Pfam" id="PF06418"/>
    </source>
</evidence>
<dbReference type="GO" id="GO:0046872">
    <property type="term" value="F:metal ion binding"/>
    <property type="evidence" value="ECO:0007669"/>
    <property type="project" value="UniProtKB-KW"/>
</dbReference>
<dbReference type="HOGENOM" id="CLU_011675_5_0_11"/>
<dbReference type="Proteomes" id="UP000000849">
    <property type="component" value="Chromosome"/>
</dbReference>
<feature type="domain" description="Glutamine amidotransferase" evidence="12">
    <location>
        <begin position="314"/>
        <end position="544"/>
    </location>
</feature>
<keyword evidence="3 11" id="KW-0436">Ligase</keyword>
<dbReference type="eggNOG" id="COG0504">
    <property type="taxonomic scope" value="Bacteria"/>
</dbReference>
<evidence type="ECO:0000256" key="10">
    <source>
        <dbReference type="ARBA" id="ARBA00047781"/>
    </source>
</evidence>
<comment type="caution">
    <text evidence="11">Lacks conserved residue(s) required for the propagation of feature annotation.</text>
</comment>
<dbReference type="InterPro" id="IPR029062">
    <property type="entry name" value="Class_I_gatase-like"/>
</dbReference>
<dbReference type="OrthoDB" id="9801107at2"/>
<dbReference type="GO" id="GO:0097268">
    <property type="term" value="C:cytoophidium"/>
    <property type="evidence" value="ECO:0007669"/>
    <property type="project" value="UniProtKB-ARBA"/>
</dbReference>
<dbReference type="InterPro" id="IPR017456">
    <property type="entry name" value="CTP_synthase_N"/>
</dbReference>
<feature type="binding site" evidence="11">
    <location>
        <position position="26"/>
    </location>
    <ligand>
        <name>UTP</name>
        <dbReference type="ChEBI" id="CHEBI:46398"/>
    </ligand>
</feature>
<keyword evidence="6 11" id="KW-0067">ATP-binding</keyword>
<dbReference type="STRING" id="446466.Cfla_1664"/>
<dbReference type="KEGG" id="cfl:Cfla_1664"/>
<feature type="binding site" evidence="11">
    <location>
        <begin position="200"/>
        <end position="205"/>
    </location>
    <ligand>
        <name>CTP</name>
        <dbReference type="ChEBI" id="CHEBI:37563"/>
        <note>allosteric inhibitor</note>
    </ligand>
</feature>
<evidence type="ECO:0000256" key="9">
    <source>
        <dbReference type="ARBA" id="ARBA00022975"/>
    </source>
</evidence>
<dbReference type="UniPathway" id="UPA00159">
    <property type="reaction ID" value="UER00277"/>
</dbReference>
<feature type="active site" evidence="11">
    <location>
        <position position="526"/>
    </location>
</feature>
<keyword evidence="4 11" id="KW-0479">Metal-binding</keyword>
<dbReference type="InterPro" id="IPR004468">
    <property type="entry name" value="CTP_synthase"/>
</dbReference>
<comment type="activity regulation">
    <text evidence="11">Allosterically activated by GTP, when glutamine is the substrate; GTP has no effect on the reaction when ammonia is the substrate. The allosteric effector GTP functions by stabilizing the protein conformation that binds the tetrahedral intermediate(s) formed during glutamine hydrolysis. Inhibited by the product CTP, via allosteric rather than competitive inhibition.</text>
</comment>
<keyword evidence="5 11" id="KW-0547">Nucleotide-binding</keyword>
<gene>
    <name evidence="11" type="primary">pyrG</name>
    <name evidence="14" type="ordered locus">Cfla_1664</name>
</gene>
<dbReference type="GO" id="GO:0005524">
    <property type="term" value="F:ATP binding"/>
    <property type="evidence" value="ECO:0007669"/>
    <property type="project" value="UniProtKB-KW"/>
</dbReference>
<dbReference type="PROSITE" id="PS51273">
    <property type="entry name" value="GATASE_TYPE_1"/>
    <property type="match status" value="1"/>
</dbReference>
<proteinExistence type="inferred from homology"/>
<dbReference type="Gene3D" id="3.40.50.300">
    <property type="entry name" value="P-loop containing nucleotide triphosphate hydrolases"/>
    <property type="match status" value="1"/>
</dbReference>
<comment type="miscellaneous">
    <text evidence="11">CTPSs have evolved a hybrid strategy for distinguishing between UTP and CTP. The overlapping regions of the product feedback inhibitory and substrate sites recognize a common feature in both compounds, the triphosphate moiety. To differentiate isosteric substrate and product pyrimidine rings, an additional pocket far from the expected kinase/ligase catalytic site, specifically recognizes the cytosine and ribose portions of the product inhibitor.</text>
</comment>
<dbReference type="GO" id="GO:0005829">
    <property type="term" value="C:cytosol"/>
    <property type="evidence" value="ECO:0007669"/>
    <property type="project" value="TreeGrafter"/>
</dbReference>
<feature type="region of interest" description="Amidoligase domain" evidence="11">
    <location>
        <begin position="1"/>
        <end position="279"/>
    </location>
</feature>
<comment type="catalytic activity">
    <reaction evidence="11">
        <text>UTP + NH4(+) + ATP = CTP + ADP + phosphate + 2 H(+)</text>
        <dbReference type="Rhea" id="RHEA:16597"/>
        <dbReference type="ChEBI" id="CHEBI:15378"/>
        <dbReference type="ChEBI" id="CHEBI:28938"/>
        <dbReference type="ChEBI" id="CHEBI:30616"/>
        <dbReference type="ChEBI" id="CHEBI:37563"/>
        <dbReference type="ChEBI" id="CHEBI:43474"/>
        <dbReference type="ChEBI" id="CHEBI:46398"/>
        <dbReference type="ChEBI" id="CHEBI:456216"/>
    </reaction>
</comment>
<evidence type="ECO:0000256" key="7">
    <source>
        <dbReference type="ARBA" id="ARBA00022842"/>
    </source>
</evidence>
<feature type="binding site" evidence="11">
    <location>
        <position position="236"/>
    </location>
    <ligand>
        <name>UTP</name>
        <dbReference type="ChEBI" id="CHEBI:46398"/>
    </ligand>
</feature>
<dbReference type="CDD" id="cd01746">
    <property type="entry name" value="GATase1_CTP_Synthase"/>
    <property type="match status" value="1"/>
</dbReference>
<dbReference type="MEROPS" id="C26.964"/>
<dbReference type="GO" id="GO:0044210">
    <property type="term" value="P:'de novo' CTP biosynthetic process"/>
    <property type="evidence" value="ECO:0007669"/>
    <property type="project" value="UniProtKB-UniRule"/>
</dbReference>
<evidence type="ECO:0000256" key="5">
    <source>
        <dbReference type="ARBA" id="ARBA00022741"/>
    </source>
</evidence>
<comment type="subunit">
    <text evidence="11">Homotetramer.</text>
</comment>
<feature type="active site" evidence="11">
    <location>
        <position position="528"/>
    </location>
</feature>
<evidence type="ECO:0000256" key="6">
    <source>
        <dbReference type="ARBA" id="ARBA00022840"/>
    </source>
</evidence>
<keyword evidence="7 11" id="KW-0460">Magnesium</keyword>
<dbReference type="SUPFAM" id="SSF52317">
    <property type="entry name" value="Class I glutamine amidotransferase-like"/>
    <property type="match status" value="1"/>
</dbReference>
<organism evidence="14 15">
    <name type="scientific">Cellulomonas flavigena (strain ATCC 482 / DSM 20109 / BCRC 11376 / JCM 18109 / NBRC 3775 / NCIMB 8073 / NRS 134)</name>
    <dbReference type="NCBI Taxonomy" id="446466"/>
    <lineage>
        <taxon>Bacteria</taxon>
        <taxon>Bacillati</taxon>
        <taxon>Actinomycetota</taxon>
        <taxon>Actinomycetes</taxon>
        <taxon>Micrococcales</taxon>
        <taxon>Cellulomonadaceae</taxon>
        <taxon>Cellulomonas</taxon>
    </lineage>
</organism>
<dbReference type="GO" id="GO:0003883">
    <property type="term" value="F:CTP synthase activity"/>
    <property type="evidence" value="ECO:0007669"/>
    <property type="project" value="UniProtKB-UniRule"/>
</dbReference>
<dbReference type="InterPro" id="IPR033828">
    <property type="entry name" value="GATase1_CTP_Synthase"/>
</dbReference>
<dbReference type="InterPro" id="IPR027417">
    <property type="entry name" value="P-loop_NTPase"/>
</dbReference>
<dbReference type="EMBL" id="CP001964">
    <property type="protein sequence ID" value="ADG74561.1"/>
    <property type="molecule type" value="Genomic_DNA"/>
</dbReference>
<feature type="binding site" evidence="11">
    <location>
        <begin position="252"/>
        <end position="254"/>
    </location>
    <ligand>
        <name>ATP</name>
        <dbReference type="ChEBI" id="CHEBI:30616"/>
    </ligand>
</feature>
<feature type="binding site" evidence="11">
    <location>
        <begin position="160"/>
        <end position="162"/>
    </location>
    <ligand>
        <name>CTP</name>
        <dbReference type="ChEBI" id="CHEBI:37563"/>
        <note>allosteric inhibitor</note>
    </ligand>
</feature>